<evidence type="ECO:0000256" key="4">
    <source>
        <dbReference type="SAM" id="MobiDB-lite"/>
    </source>
</evidence>
<keyword evidence="2" id="KW-0479">Metal-binding</keyword>
<dbReference type="Proteomes" id="UP001179952">
    <property type="component" value="Unassembled WGS sequence"/>
</dbReference>
<evidence type="ECO:0000259" key="5">
    <source>
        <dbReference type="PROSITE" id="PS51795"/>
    </source>
</evidence>
<dbReference type="InterPro" id="IPR007650">
    <property type="entry name" value="Zf-FLZ_dom"/>
</dbReference>
<feature type="region of interest" description="Disordered" evidence="4">
    <location>
        <begin position="407"/>
        <end position="431"/>
    </location>
</feature>
<feature type="compositionally biased region" description="Polar residues" evidence="4">
    <location>
        <begin position="1006"/>
        <end position="1023"/>
    </location>
</feature>
<evidence type="ECO:0000256" key="2">
    <source>
        <dbReference type="ARBA" id="ARBA00022723"/>
    </source>
</evidence>
<dbReference type="GO" id="GO:0046872">
    <property type="term" value="F:metal ion binding"/>
    <property type="evidence" value="ECO:0007669"/>
    <property type="project" value="UniProtKB-KW"/>
</dbReference>
<dbReference type="PANTHER" id="PTHR46868:SF3">
    <property type="entry name" value="FCS-LIKE ZINC FINGER 11"/>
    <property type="match status" value="1"/>
</dbReference>
<evidence type="ECO:0000256" key="3">
    <source>
        <dbReference type="PROSITE-ProRule" id="PRU01131"/>
    </source>
</evidence>
<feature type="domain" description="FLZ-type" evidence="5">
    <location>
        <begin position="298"/>
        <end position="342"/>
    </location>
</feature>
<comment type="caution">
    <text evidence="6">The sequence shown here is derived from an EMBL/GenBank/DDBJ whole genome shotgun (WGS) entry which is preliminary data.</text>
</comment>
<comment type="similarity">
    <text evidence="1">Belongs to the FLZ family.</text>
</comment>
<feature type="compositionally biased region" description="Low complexity" evidence="4">
    <location>
        <begin position="18"/>
        <end position="29"/>
    </location>
</feature>
<reference evidence="6" key="1">
    <citation type="journal article" date="2023" name="Nat. Commun.">
        <title>Diploid and tetraploid genomes of Acorus and the evolution of monocots.</title>
        <authorList>
            <person name="Ma L."/>
            <person name="Liu K.W."/>
            <person name="Li Z."/>
            <person name="Hsiao Y.Y."/>
            <person name="Qi Y."/>
            <person name="Fu T."/>
            <person name="Tang G.D."/>
            <person name="Zhang D."/>
            <person name="Sun W.H."/>
            <person name="Liu D.K."/>
            <person name="Li Y."/>
            <person name="Chen G.Z."/>
            <person name="Liu X.D."/>
            <person name="Liao X.Y."/>
            <person name="Jiang Y.T."/>
            <person name="Yu X."/>
            <person name="Hao Y."/>
            <person name="Huang J."/>
            <person name="Zhao X.W."/>
            <person name="Ke S."/>
            <person name="Chen Y.Y."/>
            <person name="Wu W.L."/>
            <person name="Hsu J.L."/>
            <person name="Lin Y.F."/>
            <person name="Huang M.D."/>
            <person name="Li C.Y."/>
            <person name="Huang L."/>
            <person name="Wang Z.W."/>
            <person name="Zhao X."/>
            <person name="Zhong W.Y."/>
            <person name="Peng D.H."/>
            <person name="Ahmad S."/>
            <person name="Lan S."/>
            <person name="Zhang J.S."/>
            <person name="Tsai W.C."/>
            <person name="Van de Peer Y."/>
            <person name="Liu Z.J."/>
        </authorList>
    </citation>
    <scope>NUCLEOTIDE SEQUENCE</scope>
    <source>
        <strain evidence="6">SCP</strain>
    </source>
</reference>
<dbReference type="PROSITE" id="PS51795">
    <property type="entry name" value="ZF_FLZ"/>
    <property type="match status" value="1"/>
</dbReference>
<feature type="region of interest" description="Disordered" evidence="4">
    <location>
        <begin position="340"/>
        <end position="376"/>
    </location>
</feature>
<feature type="zinc finger region" description="FLZ-type" evidence="3">
    <location>
        <begin position="298"/>
        <end position="342"/>
    </location>
</feature>
<feature type="region of interest" description="Disordered" evidence="4">
    <location>
        <begin position="1"/>
        <end position="29"/>
    </location>
</feature>
<dbReference type="Pfam" id="PF04570">
    <property type="entry name" value="zf-FLZ"/>
    <property type="match status" value="1"/>
</dbReference>
<feature type="region of interest" description="Disordered" evidence="4">
    <location>
        <begin position="1006"/>
        <end position="1065"/>
    </location>
</feature>
<evidence type="ECO:0000313" key="7">
    <source>
        <dbReference type="Proteomes" id="UP001179952"/>
    </source>
</evidence>
<reference evidence="6" key="2">
    <citation type="submission" date="2023-06" db="EMBL/GenBank/DDBJ databases">
        <authorList>
            <person name="Ma L."/>
            <person name="Liu K.-W."/>
            <person name="Li Z."/>
            <person name="Hsiao Y.-Y."/>
            <person name="Qi Y."/>
            <person name="Fu T."/>
            <person name="Tang G."/>
            <person name="Zhang D."/>
            <person name="Sun W.-H."/>
            <person name="Liu D.-K."/>
            <person name="Li Y."/>
            <person name="Chen G.-Z."/>
            <person name="Liu X.-D."/>
            <person name="Liao X.-Y."/>
            <person name="Jiang Y.-T."/>
            <person name="Yu X."/>
            <person name="Hao Y."/>
            <person name="Huang J."/>
            <person name="Zhao X.-W."/>
            <person name="Ke S."/>
            <person name="Chen Y.-Y."/>
            <person name="Wu W.-L."/>
            <person name="Hsu J.-L."/>
            <person name="Lin Y.-F."/>
            <person name="Huang M.-D."/>
            <person name="Li C.-Y."/>
            <person name="Huang L."/>
            <person name="Wang Z.-W."/>
            <person name="Zhao X."/>
            <person name="Zhong W.-Y."/>
            <person name="Peng D.-H."/>
            <person name="Ahmad S."/>
            <person name="Lan S."/>
            <person name="Zhang J.-S."/>
            <person name="Tsai W.-C."/>
            <person name="Van De Peer Y."/>
            <person name="Liu Z.-J."/>
        </authorList>
    </citation>
    <scope>NUCLEOTIDE SEQUENCE</scope>
    <source>
        <strain evidence="6">SCP</strain>
        <tissue evidence="6">Leaves</tissue>
    </source>
</reference>
<proteinExistence type="inferred from homology"/>
<dbReference type="Gene3D" id="1.10.287.1490">
    <property type="match status" value="1"/>
</dbReference>
<dbReference type="InterPro" id="IPR044585">
    <property type="entry name" value="FLZ10/11"/>
</dbReference>
<dbReference type="AlphaFoldDB" id="A0AAV9AMI9"/>
<protein>
    <submittedName>
        <fullName evidence="6">MAR-binding filament-like protein 1</fullName>
    </submittedName>
</protein>
<organism evidence="6 7">
    <name type="scientific">Acorus gramineus</name>
    <name type="common">Dwarf sweet flag</name>
    <dbReference type="NCBI Taxonomy" id="55184"/>
    <lineage>
        <taxon>Eukaryota</taxon>
        <taxon>Viridiplantae</taxon>
        <taxon>Streptophyta</taxon>
        <taxon>Embryophyta</taxon>
        <taxon>Tracheophyta</taxon>
        <taxon>Spermatophyta</taxon>
        <taxon>Magnoliopsida</taxon>
        <taxon>Liliopsida</taxon>
        <taxon>Acoraceae</taxon>
        <taxon>Acorus</taxon>
    </lineage>
</organism>
<feature type="compositionally biased region" description="Basic and acidic residues" evidence="4">
    <location>
        <begin position="413"/>
        <end position="426"/>
    </location>
</feature>
<dbReference type="EMBL" id="JAUJYN010000008">
    <property type="protein sequence ID" value="KAK1265544.1"/>
    <property type="molecule type" value="Genomic_DNA"/>
</dbReference>
<feature type="compositionally biased region" description="Basic and acidic residues" evidence="4">
    <location>
        <begin position="1040"/>
        <end position="1053"/>
    </location>
</feature>
<accession>A0AAV9AMI9</accession>
<feature type="compositionally biased region" description="Basic residues" evidence="4">
    <location>
        <begin position="1056"/>
        <end position="1065"/>
    </location>
</feature>
<keyword evidence="7" id="KW-1185">Reference proteome</keyword>
<evidence type="ECO:0000256" key="1">
    <source>
        <dbReference type="ARBA" id="ARBA00009374"/>
    </source>
</evidence>
<dbReference type="PANTHER" id="PTHR46868">
    <property type="entry name" value="FCS-LIKE ZINC FINGER 11"/>
    <property type="match status" value="1"/>
</dbReference>
<name>A0AAV9AMI9_ACOGR</name>
<sequence>MLRKRTRKDQNKGQSMPDSASDSNISANASVQRTKSSSFFNLPGLFVGFTAKASSDTDPSRSPTSPLDFKVFSNSGNSFVRSPKSPGLDGARKSWDCNRVGLGIVDSLNDETKTDGEYRLSKSGKNIVFGSQMKINVPNSISRPQSPLEDSLVTTPGSLPETFNVLPTPQLDLIPLELSPLGKLRSFSNCNDFGSEINKPQVGSPQLVKRGFDFDKFSSLKASSLPVSFGFIASEIELSEDYTRIISHGPNPKTTHIYGDLILEDDWIDSNKQEELGEGPVLGVGGCLDDSMPFPPDDFLSFCCACKKKLEVGKDVYMYRGEKAFCSCACRDQEMLVEEESEKPLTGSPKSTSGDVSVWRKNGKRRASTAMASLPTSDGGGRRDFLLVGLSALPFFVPMRAAASVKAEQGLASKEKDSQTEKKRTPQESPANPFLALLNSVGIISSGVLGALYAIAKKEETTTAATIESLNTKLREKEAAKSLMERNFEIKLQAEEEHRQKQIRKLKAETATLSRQIASANGTISGLRQELQSEKRLMDDLRGQINVLQLRIAKSSEENDTIKAELKEKIATIEVLEERVSLLSLEVKDKEKTIEDLKSSLAEKELQCRDLDSTIEQTKVDLAEKNSQVRGLEEEVLKTREELELKNTSIDELNVKMKLLLEEIDQSNKRIHDLQEDYNHLKLSSEKKEDSDSRLLSKKENEIDELKEKLKLVSDEARKNQVLVADLTKERDSFKSLFENETHNVENLTNELQIVKESLESSRAEAADLTKQLKESTKSCEEFMSEVSRLQAEFSQVQETLQGSLDEANSKTEALSKELISAKETVKMRENELAQKYKELKTAMATREDLKKELLEVYKRAETAIQDLKEERKMVSTLKKELDSTAKQITRDSESRRSLERDLEETTKSLDEMSKSLLMLTKELESANALMGSLEAEKEVLYKSLVEHKNVAKVAKENIEDAHNLIERLGAEREKWERRSRKLEEDLLSAKGAILRLRMQMNAGTKASLNSHSVKVVNTSSDEQPLEKVSTGSDTASSGDEEKLKKSAEEGTSTKKTTRRRRSSA</sequence>
<dbReference type="SUPFAM" id="SSF57997">
    <property type="entry name" value="Tropomyosin"/>
    <property type="match status" value="1"/>
</dbReference>
<evidence type="ECO:0000313" key="6">
    <source>
        <dbReference type="EMBL" id="KAK1265544.1"/>
    </source>
</evidence>
<feature type="region of interest" description="Disordered" evidence="4">
    <location>
        <begin position="882"/>
        <end position="907"/>
    </location>
</feature>
<gene>
    <name evidence="6" type="ORF">QJS04_geneDACA021305</name>
</gene>